<reference evidence="2 3" key="1">
    <citation type="submission" date="2017-07" db="EMBL/GenBank/DDBJ databases">
        <title>Bifidobacterium novel species.</title>
        <authorList>
            <person name="Lugli G.A."/>
            <person name="Milani C."/>
            <person name="Duranti S."/>
            <person name="Mangifesta M."/>
        </authorList>
    </citation>
    <scope>NUCLEOTIDE SEQUENCE [LARGE SCALE GENOMIC DNA]</scope>
    <source>
        <strain evidence="2 3">77</strain>
    </source>
</reference>
<proteinExistence type="predicted"/>
<name>A0A2N5IW83_9BIFI</name>
<dbReference type="AlphaFoldDB" id="A0A2N5IW83"/>
<evidence type="ECO:0000313" key="3">
    <source>
        <dbReference type="Proteomes" id="UP000235034"/>
    </source>
</evidence>
<protein>
    <submittedName>
        <fullName evidence="2">Uncharacterized protein</fullName>
    </submittedName>
</protein>
<dbReference type="EMBL" id="NMWT01000028">
    <property type="protein sequence ID" value="PLS26223.1"/>
    <property type="molecule type" value="Genomic_DNA"/>
</dbReference>
<comment type="caution">
    <text evidence="2">The sequence shown here is derived from an EMBL/GenBank/DDBJ whole genome shotgun (WGS) entry which is preliminary data.</text>
</comment>
<sequence length="151" mass="16304">MLTAVTLLAACIAVTAMPTSLLPRPWSDVASNAGDGSSRTLPTTSDHPEFTGPHKYEALDAWNNLHTELGRSILEDGTVTPDELAEVRKAYNACLSVYGMQVRTITDGDGNPIGESVVPVRGSMDDRRQSSIVDQCRIESDYQWLEPLAGA</sequence>
<dbReference type="Proteomes" id="UP000235034">
    <property type="component" value="Unassembled WGS sequence"/>
</dbReference>
<organism evidence="2 3">
    <name type="scientific">Bifidobacterium parmae</name>
    <dbReference type="NCBI Taxonomy" id="361854"/>
    <lineage>
        <taxon>Bacteria</taxon>
        <taxon>Bacillati</taxon>
        <taxon>Actinomycetota</taxon>
        <taxon>Actinomycetes</taxon>
        <taxon>Bifidobacteriales</taxon>
        <taxon>Bifidobacteriaceae</taxon>
        <taxon>Bifidobacterium</taxon>
    </lineage>
</organism>
<dbReference type="RefSeq" id="WP_101622878.1">
    <property type="nucleotide sequence ID" value="NZ_NMWT01000028.1"/>
</dbReference>
<feature type="signal peptide" evidence="1">
    <location>
        <begin position="1"/>
        <end position="16"/>
    </location>
</feature>
<feature type="chain" id="PRO_5038730770" evidence="1">
    <location>
        <begin position="17"/>
        <end position="151"/>
    </location>
</feature>
<accession>A0A2N5IW83</accession>
<keyword evidence="3" id="KW-1185">Reference proteome</keyword>
<gene>
    <name evidence="2" type="ORF">Uis4E_1798</name>
</gene>
<evidence type="ECO:0000313" key="2">
    <source>
        <dbReference type="EMBL" id="PLS26223.1"/>
    </source>
</evidence>
<keyword evidence="1" id="KW-0732">Signal</keyword>
<evidence type="ECO:0000256" key="1">
    <source>
        <dbReference type="SAM" id="SignalP"/>
    </source>
</evidence>